<dbReference type="SUPFAM" id="SSF55931">
    <property type="entry name" value="Glutamine synthetase/guanido kinase"/>
    <property type="match status" value="1"/>
</dbReference>
<dbReference type="GO" id="GO:0050567">
    <property type="term" value="F:glutaminyl-tRNA synthase (glutamine-hydrolyzing) activity"/>
    <property type="evidence" value="ECO:0007669"/>
    <property type="project" value="UniProtKB-UniRule"/>
</dbReference>
<dbReference type="GO" id="GO:0005524">
    <property type="term" value="F:ATP binding"/>
    <property type="evidence" value="ECO:0007669"/>
    <property type="project" value="UniProtKB-KW"/>
</dbReference>
<dbReference type="SMART" id="SM00845">
    <property type="entry name" value="GatB_Yqey"/>
    <property type="match status" value="1"/>
</dbReference>
<dbReference type="GO" id="GO:0005739">
    <property type="term" value="C:mitochondrion"/>
    <property type="evidence" value="ECO:0007669"/>
    <property type="project" value="UniProtKB-SubCell"/>
</dbReference>
<dbReference type="GO" id="GO:0030956">
    <property type="term" value="C:glutamyl-tRNA(Gln) amidotransferase complex"/>
    <property type="evidence" value="ECO:0007669"/>
    <property type="project" value="UniProtKB-UniRule"/>
</dbReference>
<dbReference type="PANTHER" id="PTHR11659">
    <property type="entry name" value="GLUTAMYL-TRNA GLN AMIDOTRANSFERASE SUBUNIT B MITOCHONDRIAL AND PROKARYOTIC PET112-RELATED"/>
    <property type="match status" value="1"/>
</dbReference>
<keyword evidence="1 5" id="KW-0436">Ligase</keyword>
<comment type="function">
    <text evidence="5">Allows the formation of correctly charged Gln-tRNA(Gln) through the transamidation of misacylated Glu-tRNA(Gln) in the mitochondria. The reaction takes place in the presence of glutamine and ATP through an activated gamma-phospho-Glu-tRNA(Gln).</text>
</comment>
<dbReference type="HAMAP" id="MF_00121">
    <property type="entry name" value="GatB"/>
    <property type="match status" value="1"/>
</dbReference>
<dbReference type="AlphaFoldDB" id="A0A813NMQ2"/>
<evidence type="ECO:0000256" key="2">
    <source>
        <dbReference type="ARBA" id="ARBA00022741"/>
    </source>
</evidence>
<dbReference type="PANTHER" id="PTHR11659:SF0">
    <property type="entry name" value="GLUTAMYL-TRNA(GLN) AMIDOTRANSFERASE SUBUNIT B, MITOCHONDRIAL"/>
    <property type="match status" value="1"/>
</dbReference>
<keyword evidence="3 5" id="KW-0067">ATP-binding</keyword>
<evidence type="ECO:0000256" key="3">
    <source>
        <dbReference type="ARBA" id="ARBA00022840"/>
    </source>
</evidence>
<name>A0A813NMQ2_9BILA</name>
<evidence type="ECO:0000256" key="1">
    <source>
        <dbReference type="ARBA" id="ARBA00022598"/>
    </source>
</evidence>
<evidence type="ECO:0000259" key="6">
    <source>
        <dbReference type="SMART" id="SM00845"/>
    </source>
</evidence>
<dbReference type="InterPro" id="IPR018027">
    <property type="entry name" value="Asn/Gln_amidotransferase"/>
</dbReference>
<evidence type="ECO:0000256" key="4">
    <source>
        <dbReference type="ARBA" id="ARBA00022917"/>
    </source>
</evidence>
<evidence type="ECO:0000313" key="8">
    <source>
        <dbReference type="Proteomes" id="UP000663879"/>
    </source>
</evidence>
<comment type="subunit">
    <text evidence="5">Subunit of the heterotrimeric GatCAB amidotransferase (AdT) complex, composed of A, B and C subunits.</text>
</comment>
<dbReference type="InterPro" id="IPR004413">
    <property type="entry name" value="GatB"/>
</dbReference>
<feature type="domain" description="Asn/Gln amidotransferase" evidence="6">
    <location>
        <begin position="419"/>
        <end position="580"/>
    </location>
</feature>
<dbReference type="Pfam" id="PF02637">
    <property type="entry name" value="GatB_Yqey"/>
    <property type="match status" value="1"/>
</dbReference>
<dbReference type="InterPro" id="IPR014746">
    <property type="entry name" value="Gln_synth/guanido_kin_cat_dom"/>
</dbReference>
<dbReference type="InterPro" id="IPR023168">
    <property type="entry name" value="GatB_Yqey_C_2"/>
</dbReference>
<comment type="similarity">
    <text evidence="5">Belongs to the GatB/GatE family. GatB subfamily.</text>
</comment>
<sequence>MHLTLRLNKSLSQILKNKLKSPEVLSNLNNDELKVKIGLEIHARILSKTKIFCDANCFDLVNTPVNSNVSFFDAALPGTMPSLNRRCVDASLLTALALNCQINSMSFFERKHYFYADLPAGYQITQQKCPIALNGLFKYPVINPKTHKLTYKECKIMRIQLEHDSARTLQIDNLEFKLNDSQKLPRNSVLIDLNRAGMGLMEIVTGPDFEEAFDCYSFARELALVLRSIGTCDAQMGEGGFRVDVNVSVHQMDKSTNPPTVLPGVRVELKNLSSFNAILKGTEYEIRRQKELIRKKEPIRLETRTYDTTNGKTVSLRSKEDQYDYRFMPEPNLLPLIIHSKNLKPHGLKCQNNKELILSEEYLDNLEFYKNHADFCCDLDKVKEEFQNKVLPSQRRNYLVSKYSMTNENAFVFVANNLDHILNELVSTRNKELSHDVLRLYIRVLLTEYLNQVNENNDLDKIDFKVKCNKIESYVELIRNKLISRRISLTFFKKLFELKNIDKMAHELAQEENLFIIRDENLIKKTLEKLSEQNPKAINEYKNKEKKRTKIFDFFVGRVHKELRDVADPELVDHIVQTYLKSLL</sequence>
<gene>
    <name evidence="7" type="ORF">OXX778_LOCUS3363</name>
</gene>
<dbReference type="GO" id="GO:0070681">
    <property type="term" value="P:glutaminyl-tRNAGln biosynthesis via transamidation"/>
    <property type="evidence" value="ECO:0007669"/>
    <property type="project" value="UniProtKB-UniRule"/>
</dbReference>
<dbReference type="PROSITE" id="PS01234">
    <property type="entry name" value="GATB"/>
    <property type="match status" value="1"/>
</dbReference>
<keyword evidence="2 5" id="KW-0547">Nucleotide-binding</keyword>
<proteinExistence type="inferred from homology"/>
<keyword evidence="4 5" id="KW-0648">Protein biosynthesis</keyword>
<organism evidence="7 8">
    <name type="scientific">Brachionus calyciflorus</name>
    <dbReference type="NCBI Taxonomy" id="104777"/>
    <lineage>
        <taxon>Eukaryota</taxon>
        <taxon>Metazoa</taxon>
        <taxon>Spiralia</taxon>
        <taxon>Gnathifera</taxon>
        <taxon>Rotifera</taxon>
        <taxon>Eurotatoria</taxon>
        <taxon>Monogononta</taxon>
        <taxon>Pseudotrocha</taxon>
        <taxon>Ploima</taxon>
        <taxon>Brachionidae</taxon>
        <taxon>Brachionus</taxon>
    </lineage>
</organism>
<comment type="subcellular location">
    <subcellularLocation>
        <location evidence="5">Mitochondrion</location>
    </subcellularLocation>
</comment>
<dbReference type="InterPro" id="IPR017958">
    <property type="entry name" value="Gln-tRNA_amidoTrfase_suB_CS"/>
</dbReference>
<comment type="catalytic activity">
    <reaction evidence="5">
        <text>L-glutamyl-tRNA(Gln) + L-glutamine + ATP + H2O = L-glutaminyl-tRNA(Gln) + L-glutamate + ADP + phosphate + H(+)</text>
        <dbReference type="Rhea" id="RHEA:17521"/>
        <dbReference type="Rhea" id="RHEA-COMP:9681"/>
        <dbReference type="Rhea" id="RHEA-COMP:9684"/>
        <dbReference type="ChEBI" id="CHEBI:15377"/>
        <dbReference type="ChEBI" id="CHEBI:15378"/>
        <dbReference type="ChEBI" id="CHEBI:29985"/>
        <dbReference type="ChEBI" id="CHEBI:30616"/>
        <dbReference type="ChEBI" id="CHEBI:43474"/>
        <dbReference type="ChEBI" id="CHEBI:58359"/>
        <dbReference type="ChEBI" id="CHEBI:78520"/>
        <dbReference type="ChEBI" id="CHEBI:78521"/>
        <dbReference type="ChEBI" id="CHEBI:456216"/>
    </reaction>
</comment>
<dbReference type="GO" id="GO:0032543">
    <property type="term" value="P:mitochondrial translation"/>
    <property type="evidence" value="ECO:0007669"/>
    <property type="project" value="UniProtKB-UniRule"/>
</dbReference>
<dbReference type="Proteomes" id="UP000663879">
    <property type="component" value="Unassembled WGS sequence"/>
</dbReference>
<dbReference type="InterPro" id="IPR006075">
    <property type="entry name" value="Asn/Gln-tRNA_Trfase_suB/E_cat"/>
</dbReference>
<protein>
    <recommendedName>
        <fullName evidence="5">Glutamyl-tRNA(Gln) amidotransferase subunit B, mitochondrial</fullName>
        <shortName evidence="5">Glu-AdT subunit B</shortName>
        <ecNumber evidence="5">6.3.5.-</ecNumber>
    </recommendedName>
</protein>
<comment type="caution">
    <text evidence="7">The sequence shown here is derived from an EMBL/GenBank/DDBJ whole genome shotgun (WGS) entry which is preliminary data.</text>
</comment>
<reference evidence="7" key="1">
    <citation type="submission" date="2021-02" db="EMBL/GenBank/DDBJ databases">
        <authorList>
            <person name="Nowell W R."/>
        </authorList>
    </citation>
    <scope>NUCLEOTIDE SEQUENCE</scope>
    <source>
        <strain evidence="7">Ploen Becks lab</strain>
    </source>
</reference>
<keyword evidence="5" id="KW-0496">Mitochondrion</keyword>
<dbReference type="EC" id="6.3.5.-" evidence="5"/>
<dbReference type="Pfam" id="PF02934">
    <property type="entry name" value="GatB_N"/>
    <property type="match status" value="1"/>
</dbReference>
<dbReference type="OrthoDB" id="1722066at2759"/>
<evidence type="ECO:0000256" key="5">
    <source>
        <dbReference type="HAMAP-Rule" id="MF_03147"/>
    </source>
</evidence>
<dbReference type="InterPro" id="IPR017959">
    <property type="entry name" value="Asn/Gln-tRNA_amidoTrfase_suB/E"/>
</dbReference>
<dbReference type="Gene3D" id="1.10.10.410">
    <property type="match status" value="1"/>
</dbReference>
<keyword evidence="8" id="KW-1185">Reference proteome</keyword>
<dbReference type="EMBL" id="CAJNOC010000294">
    <property type="protein sequence ID" value="CAF0740454.1"/>
    <property type="molecule type" value="Genomic_DNA"/>
</dbReference>
<accession>A0A813NMQ2</accession>
<evidence type="ECO:0000313" key="7">
    <source>
        <dbReference type="EMBL" id="CAF0740454.1"/>
    </source>
</evidence>